<dbReference type="Gene3D" id="3.40.250.10">
    <property type="entry name" value="Rhodanese-like domain"/>
    <property type="match status" value="1"/>
</dbReference>
<protein>
    <submittedName>
        <fullName evidence="2">Rhodanese-like domain-containing protein</fullName>
    </submittedName>
</protein>
<dbReference type="Proteomes" id="UP000443153">
    <property type="component" value="Unassembled WGS sequence"/>
</dbReference>
<dbReference type="SMART" id="SM00450">
    <property type="entry name" value="RHOD"/>
    <property type="match status" value="1"/>
</dbReference>
<sequence>MKTFSTFLICLFCTATLVAQKKMDRTLKVLNNESIPYIHISEAIAKDSLVFLDSREIEEFNVSHLEQAIWVGYDQFDPKRMQEKVPSLDTPIVVYCSIGVRSEDIGEKLKALGYTNIQNLYGGIFKWKNSGYPVYDIEGRETEKVHAYNKLWGRLLTKGEKIYE</sequence>
<dbReference type="EMBL" id="WKJH01000001">
    <property type="protein sequence ID" value="MRX62729.1"/>
    <property type="molecule type" value="Genomic_DNA"/>
</dbReference>
<organism evidence="2 3">
    <name type="scientific">Maribacter luteus</name>
    <dbReference type="NCBI Taxonomy" id="2594478"/>
    <lineage>
        <taxon>Bacteria</taxon>
        <taxon>Pseudomonadati</taxon>
        <taxon>Bacteroidota</taxon>
        <taxon>Flavobacteriia</taxon>
        <taxon>Flavobacteriales</taxon>
        <taxon>Flavobacteriaceae</taxon>
        <taxon>Maribacter</taxon>
    </lineage>
</organism>
<feature type="domain" description="Rhodanese" evidence="1">
    <location>
        <begin position="45"/>
        <end position="136"/>
    </location>
</feature>
<evidence type="ECO:0000313" key="3">
    <source>
        <dbReference type="Proteomes" id="UP000443153"/>
    </source>
</evidence>
<evidence type="ECO:0000259" key="1">
    <source>
        <dbReference type="PROSITE" id="PS50206"/>
    </source>
</evidence>
<dbReference type="Pfam" id="PF00581">
    <property type="entry name" value="Rhodanese"/>
    <property type="match status" value="1"/>
</dbReference>
<dbReference type="PANTHER" id="PTHR43031:SF16">
    <property type="entry name" value="OXIDOREDUCTASE"/>
    <property type="match status" value="1"/>
</dbReference>
<dbReference type="PROSITE" id="PS50206">
    <property type="entry name" value="RHODANESE_3"/>
    <property type="match status" value="1"/>
</dbReference>
<dbReference type="AlphaFoldDB" id="A0A6I2MJK7"/>
<dbReference type="SUPFAM" id="SSF52821">
    <property type="entry name" value="Rhodanese/Cell cycle control phosphatase"/>
    <property type="match status" value="1"/>
</dbReference>
<dbReference type="PANTHER" id="PTHR43031">
    <property type="entry name" value="FAD-DEPENDENT OXIDOREDUCTASE"/>
    <property type="match status" value="1"/>
</dbReference>
<dbReference type="InterPro" id="IPR050229">
    <property type="entry name" value="GlpE_sulfurtransferase"/>
</dbReference>
<dbReference type="CDD" id="cd00158">
    <property type="entry name" value="RHOD"/>
    <property type="match status" value="1"/>
</dbReference>
<keyword evidence="3" id="KW-1185">Reference proteome</keyword>
<dbReference type="OrthoDB" id="598065at2"/>
<name>A0A6I2MJK7_9FLAO</name>
<accession>A0A6I2MJK7</accession>
<dbReference type="NCBIfam" id="NF045521">
    <property type="entry name" value="rhoda_near_glyco"/>
    <property type="match status" value="1"/>
</dbReference>
<proteinExistence type="predicted"/>
<comment type="caution">
    <text evidence="2">The sequence shown here is derived from an EMBL/GenBank/DDBJ whole genome shotgun (WGS) entry which is preliminary data.</text>
</comment>
<dbReference type="InterPro" id="IPR036873">
    <property type="entry name" value="Rhodanese-like_dom_sf"/>
</dbReference>
<dbReference type="InterPro" id="IPR001763">
    <property type="entry name" value="Rhodanese-like_dom"/>
</dbReference>
<reference evidence="2 3" key="1">
    <citation type="submission" date="2019-11" db="EMBL/GenBank/DDBJ databases">
        <title>Maribacter lutea sp. nov., a marine bacterium isolated from intertidal sand.</title>
        <authorList>
            <person name="Liu A."/>
        </authorList>
    </citation>
    <scope>NUCLEOTIDE SEQUENCE [LARGE SCALE GENOMIC DNA]</scope>
    <source>
        <strain evidence="2 3">RZ05</strain>
    </source>
</reference>
<evidence type="ECO:0000313" key="2">
    <source>
        <dbReference type="EMBL" id="MRX62729.1"/>
    </source>
</evidence>
<gene>
    <name evidence="2" type="ORF">GJ691_00995</name>
</gene>